<keyword evidence="1" id="KW-0812">Transmembrane</keyword>
<feature type="transmembrane region" description="Helical" evidence="1">
    <location>
        <begin position="71"/>
        <end position="92"/>
    </location>
</feature>
<dbReference type="VEuPathDB" id="FungiDB:SPPG_09460"/>
<feature type="transmembrane region" description="Helical" evidence="1">
    <location>
        <begin position="99"/>
        <end position="118"/>
    </location>
</feature>
<protein>
    <submittedName>
        <fullName evidence="2">Uncharacterized protein</fullName>
    </submittedName>
</protein>
<reference evidence="2 3" key="1">
    <citation type="submission" date="2009-08" db="EMBL/GenBank/DDBJ databases">
        <title>The Genome Sequence of Spizellomyces punctatus strain DAOM BR117.</title>
        <authorList>
            <consortium name="The Broad Institute Genome Sequencing Platform"/>
            <person name="Russ C."/>
            <person name="Cuomo C."/>
            <person name="Shea T."/>
            <person name="Young S.K."/>
            <person name="Zeng Q."/>
            <person name="Koehrsen M."/>
            <person name="Haas B."/>
            <person name="Borodovsky M."/>
            <person name="Guigo R."/>
            <person name="Alvarado L."/>
            <person name="Berlin A."/>
            <person name="Bochicchio J."/>
            <person name="Borenstein D."/>
            <person name="Chapman S."/>
            <person name="Chen Z."/>
            <person name="Engels R."/>
            <person name="Freedman E."/>
            <person name="Gellesch M."/>
            <person name="Goldberg J."/>
            <person name="Griggs A."/>
            <person name="Gujja S."/>
            <person name="Heiman D."/>
            <person name="Hepburn T."/>
            <person name="Howarth C."/>
            <person name="Jen D."/>
            <person name="Larson L."/>
            <person name="Lewis B."/>
            <person name="Mehta T."/>
            <person name="Park D."/>
            <person name="Pearson M."/>
            <person name="Roberts A."/>
            <person name="Saif S."/>
            <person name="Shenoy N."/>
            <person name="Sisk P."/>
            <person name="Stolte C."/>
            <person name="Sykes S."/>
            <person name="Thomson T."/>
            <person name="Walk T."/>
            <person name="White J."/>
            <person name="Yandava C."/>
            <person name="Burger G."/>
            <person name="Gray M.W."/>
            <person name="Holland P.W.H."/>
            <person name="King N."/>
            <person name="Lang F.B.F."/>
            <person name="Roger A.J."/>
            <person name="Ruiz-Trillo I."/>
            <person name="Lander E."/>
            <person name="Nusbaum C."/>
        </authorList>
    </citation>
    <scope>NUCLEOTIDE SEQUENCE [LARGE SCALE GENOMIC DNA]</scope>
    <source>
        <strain evidence="2 3">DAOM BR117</strain>
    </source>
</reference>
<keyword evidence="1" id="KW-1133">Transmembrane helix</keyword>
<dbReference type="AlphaFoldDB" id="A0A0L0H807"/>
<keyword evidence="3" id="KW-1185">Reference proteome</keyword>
<dbReference type="EMBL" id="KQ257464">
    <property type="protein sequence ID" value="KNC97367.1"/>
    <property type="molecule type" value="Genomic_DNA"/>
</dbReference>
<evidence type="ECO:0000313" key="3">
    <source>
        <dbReference type="Proteomes" id="UP000053201"/>
    </source>
</evidence>
<gene>
    <name evidence="2" type="ORF">SPPG_09460</name>
</gene>
<keyword evidence="1" id="KW-0472">Membrane</keyword>
<accession>A0A0L0H807</accession>
<dbReference type="OrthoDB" id="10280812at2759"/>
<sequence>MFTFGLPPYIQSYIQRTQAASQRMFTGSDMRSMQHLWRYYYLGSVLLAGNPLLKLFVYTLFAAAFFPVLGFIGASLTIIFGSVFLAIGLLCVAGSCLGFSLLVSLAIASFGTFWYAVWRSALQIARGRR</sequence>
<dbReference type="GeneID" id="27692585"/>
<name>A0A0L0H807_SPIPD</name>
<dbReference type="InParanoid" id="A0A0L0H807"/>
<dbReference type="Proteomes" id="UP000053201">
    <property type="component" value="Unassembled WGS sequence"/>
</dbReference>
<organism evidence="2 3">
    <name type="scientific">Spizellomyces punctatus (strain DAOM BR117)</name>
    <dbReference type="NCBI Taxonomy" id="645134"/>
    <lineage>
        <taxon>Eukaryota</taxon>
        <taxon>Fungi</taxon>
        <taxon>Fungi incertae sedis</taxon>
        <taxon>Chytridiomycota</taxon>
        <taxon>Chytridiomycota incertae sedis</taxon>
        <taxon>Chytridiomycetes</taxon>
        <taxon>Spizellomycetales</taxon>
        <taxon>Spizellomycetaceae</taxon>
        <taxon>Spizellomyces</taxon>
    </lineage>
</organism>
<evidence type="ECO:0000256" key="1">
    <source>
        <dbReference type="SAM" id="Phobius"/>
    </source>
</evidence>
<proteinExistence type="predicted"/>
<evidence type="ECO:0000313" key="2">
    <source>
        <dbReference type="EMBL" id="KNC97367.1"/>
    </source>
</evidence>
<dbReference type="RefSeq" id="XP_016605407.1">
    <property type="nucleotide sequence ID" value="XM_016757626.1"/>
</dbReference>
<feature type="transmembrane region" description="Helical" evidence="1">
    <location>
        <begin position="39"/>
        <end position="65"/>
    </location>
</feature>